<dbReference type="Proteomes" id="UP001151760">
    <property type="component" value="Unassembled WGS sequence"/>
</dbReference>
<comment type="caution">
    <text evidence="1">The sequence shown here is derived from an EMBL/GenBank/DDBJ whole genome shotgun (WGS) entry which is preliminary data.</text>
</comment>
<name>A0ABQ5FH67_9ASTR</name>
<accession>A0ABQ5FH67</accession>
<dbReference type="EMBL" id="BQNB010017383">
    <property type="protein sequence ID" value="GJT62519.1"/>
    <property type="molecule type" value="Genomic_DNA"/>
</dbReference>
<evidence type="ECO:0000313" key="2">
    <source>
        <dbReference type="Proteomes" id="UP001151760"/>
    </source>
</evidence>
<organism evidence="1 2">
    <name type="scientific">Tanacetum coccineum</name>
    <dbReference type="NCBI Taxonomy" id="301880"/>
    <lineage>
        <taxon>Eukaryota</taxon>
        <taxon>Viridiplantae</taxon>
        <taxon>Streptophyta</taxon>
        <taxon>Embryophyta</taxon>
        <taxon>Tracheophyta</taxon>
        <taxon>Spermatophyta</taxon>
        <taxon>Magnoliopsida</taxon>
        <taxon>eudicotyledons</taxon>
        <taxon>Gunneridae</taxon>
        <taxon>Pentapetalae</taxon>
        <taxon>asterids</taxon>
        <taxon>campanulids</taxon>
        <taxon>Asterales</taxon>
        <taxon>Asteraceae</taxon>
        <taxon>Asteroideae</taxon>
        <taxon>Anthemideae</taxon>
        <taxon>Anthemidinae</taxon>
        <taxon>Tanacetum</taxon>
    </lineage>
</organism>
<reference evidence="1" key="1">
    <citation type="journal article" date="2022" name="Int. J. Mol. Sci.">
        <title>Draft Genome of Tanacetum Coccineum: Genomic Comparison of Closely Related Tanacetum-Family Plants.</title>
        <authorList>
            <person name="Yamashiro T."/>
            <person name="Shiraishi A."/>
            <person name="Nakayama K."/>
            <person name="Satake H."/>
        </authorList>
    </citation>
    <scope>NUCLEOTIDE SEQUENCE</scope>
</reference>
<sequence>MRLPGSNPTWSCWTYGNPFHSYENCPEEKENRKERVLETYDYRSQYDAYEYETYHTNYNIEMEDNTMYHGEYGDQYFHPSYESASFFNQIQRPTQQYYYQGQRQGDNQHFSFEEKYDKLISMIESNKEVNRRYEDSFAAHEASFAAIKTHVDRLLDQLNRDETYEPQGMTMLDFDDEDEEDEEFLALSLYEDKCPNLLEEVEVTHIDQTPSQMPQVLTNKVGMDGLSSTECKARVKVAFREDHYVVEKLNKNSHSKLTHIIQKQVHRKARVGVRNLSQFVCHEMKNYGEVSNYDKLIMVARKKSRVKQVRSASSRRKRKRRLQVSKHKHFFFLERQFVATWPLAQKV</sequence>
<proteinExistence type="predicted"/>
<protein>
    <submittedName>
        <fullName evidence="1">Uncharacterized protein</fullName>
    </submittedName>
</protein>
<reference evidence="1" key="2">
    <citation type="submission" date="2022-01" db="EMBL/GenBank/DDBJ databases">
        <authorList>
            <person name="Yamashiro T."/>
            <person name="Shiraishi A."/>
            <person name="Satake H."/>
            <person name="Nakayama K."/>
        </authorList>
    </citation>
    <scope>NUCLEOTIDE SEQUENCE</scope>
</reference>
<gene>
    <name evidence="1" type="ORF">Tco_1006052</name>
</gene>
<keyword evidence="2" id="KW-1185">Reference proteome</keyword>
<evidence type="ECO:0000313" key="1">
    <source>
        <dbReference type="EMBL" id="GJT62519.1"/>
    </source>
</evidence>